<feature type="domain" description="HTH tetR-type" evidence="3">
    <location>
        <begin position="28"/>
        <end position="88"/>
    </location>
</feature>
<keyword evidence="1 2" id="KW-0238">DNA-binding</keyword>
<dbReference type="InterPro" id="IPR001647">
    <property type="entry name" value="HTH_TetR"/>
</dbReference>
<evidence type="ECO:0000313" key="5">
    <source>
        <dbReference type="Proteomes" id="UP000324738"/>
    </source>
</evidence>
<name>A0A5B0DYT1_9HYPH</name>
<evidence type="ECO:0000259" key="3">
    <source>
        <dbReference type="PROSITE" id="PS50977"/>
    </source>
</evidence>
<dbReference type="PRINTS" id="PR00455">
    <property type="entry name" value="HTHTETR"/>
</dbReference>
<dbReference type="PANTHER" id="PTHR30055">
    <property type="entry name" value="HTH-TYPE TRANSCRIPTIONAL REGULATOR RUTR"/>
    <property type="match status" value="1"/>
</dbReference>
<sequence length="203" mass="22623">MLLSIIGKAKLRREDVSVATGPKRRHDPERRNRIIQAALNVVAEHGVDGTSHRRVAAEANVPLGSMTYHFNGMDDLLFTAFEQFTQSVAARFQDRLNAAQTVEEARSAVVDLICGDVWVSPRNMTLTFELYAYANRKPAVRSIMSKWMAGSRKALSRHFDAATSRALDMAIEGITIHNSVEVDSISRDEVARIIERLSRDQAG</sequence>
<dbReference type="PROSITE" id="PS50977">
    <property type="entry name" value="HTH_TETR_2"/>
    <property type="match status" value="1"/>
</dbReference>
<comment type="caution">
    <text evidence="4">The sequence shown here is derived from an EMBL/GenBank/DDBJ whole genome shotgun (WGS) entry which is preliminary data.</text>
</comment>
<dbReference type="Proteomes" id="UP000324738">
    <property type="component" value="Unassembled WGS sequence"/>
</dbReference>
<evidence type="ECO:0000313" key="4">
    <source>
        <dbReference type="EMBL" id="KAA0970359.1"/>
    </source>
</evidence>
<keyword evidence="5" id="KW-1185">Reference proteome</keyword>
<dbReference type="GO" id="GO:0000976">
    <property type="term" value="F:transcription cis-regulatory region binding"/>
    <property type="evidence" value="ECO:0007669"/>
    <property type="project" value="TreeGrafter"/>
</dbReference>
<dbReference type="Pfam" id="PF17940">
    <property type="entry name" value="TetR_C_31"/>
    <property type="match status" value="1"/>
</dbReference>
<dbReference type="OrthoDB" id="9809265at2"/>
<dbReference type="InterPro" id="IPR009057">
    <property type="entry name" value="Homeodomain-like_sf"/>
</dbReference>
<dbReference type="Pfam" id="PF00440">
    <property type="entry name" value="TetR_N"/>
    <property type="match status" value="1"/>
</dbReference>
<accession>A0A5B0DYT1</accession>
<dbReference type="AlphaFoldDB" id="A0A5B0DYT1"/>
<dbReference type="SUPFAM" id="SSF46689">
    <property type="entry name" value="Homeodomain-like"/>
    <property type="match status" value="1"/>
</dbReference>
<dbReference type="PANTHER" id="PTHR30055:SF226">
    <property type="entry name" value="HTH-TYPE TRANSCRIPTIONAL REGULATOR PKSA"/>
    <property type="match status" value="1"/>
</dbReference>
<dbReference type="InterPro" id="IPR041583">
    <property type="entry name" value="TetR_C_31"/>
</dbReference>
<dbReference type="InterPro" id="IPR050109">
    <property type="entry name" value="HTH-type_TetR-like_transc_reg"/>
</dbReference>
<evidence type="ECO:0000256" key="2">
    <source>
        <dbReference type="PROSITE-ProRule" id="PRU00335"/>
    </source>
</evidence>
<reference evidence="4 5" key="1">
    <citation type="submission" date="2019-08" db="EMBL/GenBank/DDBJ databases">
        <title>Aureimonas fodiniaquatilis sp. nov., isolated from a coal mine wastewater.</title>
        <authorList>
            <person name="Kim W."/>
        </authorList>
    </citation>
    <scope>NUCLEOTIDE SEQUENCE [LARGE SCALE GENOMIC DNA]</scope>
    <source>
        <strain evidence="4 5">CAU 1482</strain>
    </source>
</reference>
<proteinExistence type="predicted"/>
<feature type="DNA-binding region" description="H-T-H motif" evidence="2">
    <location>
        <begin position="51"/>
        <end position="70"/>
    </location>
</feature>
<dbReference type="GO" id="GO:0003700">
    <property type="term" value="F:DNA-binding transcription factor activity"/>
    <property type="evidence" value="ECO:0007669"/>
    <property type="project" value="TreeGrafter"/>
</dbReference>
<organism evidence="4 5">
    <name type="scientific">Aureimonas fodinaquatilis</name>
    <dbReference type="NCBI Taxonomy" id="2565783"/>
    <lineage>
        <taxon>Bacteria</taxon>
        <taxon>Pseudomonadati</taxon>
        <taxon>Pseudomonadota</taxon>
        <taxon>Alphaproteobacteria</taxon>
        <taxon>Hyphomicrobiales</taxon>
        <taxon>Aurantimonadaceae</taxon>
        <taxon>Aureimonas</taxon>
    </lineage>
</organism>
<gene>
    <name evidence="4" type="ORF">FPY71_07500</name>
</gene>
<evidence type="ECO:0000256" key="1">
    <source>
        <dbReference type="ARBA" id="ARBA00023125"/>
    </source>
</evidence>
<dbReference type="Gene3D" id="1.10.357.10">
    <property type="entry name" value="Tetracycline Repressor, domain 2"/>
    <property type="match status" value="1"/>
</dbReference>
<protein>
    <submittedName>
        <fullName evidence="4">TetR family transcriptional regulator</fullName>
    </submittedName>
</protein>
<dbReference type="EMBL" id="VTWH01000002">
    <property type="protein sequence ID" value="KAA0970359.1"/>
    <property type="molecule type" value="Genomic_DNA"/>
</dbReference>